<proteinExistence type="predicted"/>
<organism evidence="1 2">
    <name type="scientific">Cichorium intybus</name>
    <name type="common">Chicory</name>
    <dbReference type="NCBI Taxonomy" id="13427"/>
    <lineage>
        <taxon>Eukaryota</taxon>
        <taxon>Viridiplantae</taxon>
        <taxon>Streptophyta</taxon>
        <taxon>Embryophyta</taxon>
        <taxon>Tracheophyta</taxon>
        <taxon>Spermatophyta</taxon>
        <taxon>Magnoliopsida</taxon>
        <taxon>eudicotyledons</taxon>
        <taxon>Gunneridae</taxon>
        <taxon>Pentapetalae</taxon>
        <taxon>asterids</taxon>
        <taxon>campanulids</taxon>
        <taxon>Asterales</taxon>
        <taxon>Asteraceae</taxon>
        <taxon>Cichorioideae</taxon>
        <taxon>Cichorieae</taxon>
        <taxon>Cichoriinae</taxon>
        <taxon>Cichorium</taxon>
    </lineage>
</organism>
<keyword evidence="2" id="KW-1185">Reference proteome</keyword>
<comment type="caution">
    <text evidence="1">The sequence shown here is derived from an EMBL/GenBank/DDBJ whole genome shotgun (WGS) entry which is preliminary data.</text>
</comment>
<gene>
    <name evidence="1" type="ORF">L2E82_44977</name>
</gene>
<evidence type="ECO:0000313" key="2">
    <source>
        <dbReference type="Proteomes" id="UP001055811"/>
    </source>
</evidence>
<reference evidence="2" key="1">
    <citation type="journal article" date="2022" name="Mol. Ecol. Resour.">
        <title>The genomes of chicory, endive, great burdock and yacon provide insights into Asteraceae palaeo-polyploidization history and plant inulin production.</title>
        <authorList>
            <person name="Fan W."/>
            <person name="Wang S."/>
            <person name="Wang H."/>
            <person name="Wang A."/>
            <person name="Jiang F."/>
            <person name="Liu H."/>
            <person name="Zhao H."/>
            <person name="Xu D."/>
            <person name="Zhang Y."/>
        </authorList>
    </citation>
    <scope>NUCLEOTIDE SEQUENCE [LARGE SCALE GENOMIC DNA]</scope>
    <source>
        <strain evidence="2">cv. Punajuju</strain>
    </source>
</reference>
<reference evidence="1 2" key="2">
    <citation type="journal article" date="2022" name="Mol. Ecol. Resour.">
        <title>The genomes of chicory, endive, great burdock and yacon provide insights into Asteraceae paleo-polyploidization history and plant inulin production.</title>
        <authorList>
            <person name="Fan W."/>
            <person name="Wang S."/>
            <person name="Wang H."/>
            <person name="Wang A."/>
            <person name="Jiang F."/>
            <person name="Liu H."/>
            <person name="Zhao H."/>
            <person name="Xu D."/>
            <person name="Zhang Y."/>
        </authorList>
    </citation>
    <scope>NUCLEOTIDE SEQUENCE [LARGE SCALE GENOMIC DNA]</scope>
    <source>
        <strain evidence="2">cv. Punajuju</strain>
        <tissue evidence="1">Leaves</tissue>
    </source>
</reference>
<dbReference type="EMBL" id="CM042016">
    <property type="protein sequence ID" value="KAI3700351.1"/>
    <property type="molecule type" value="Genomic_DNA"/>
</dbReference>
<name>A0ACB8ZS97_CICIN</name>
<protein>
    <submittedName>
        <fullName evidence="1">Uncharacterized protein</fullName>
    </submittedName>
</protein>
<sequence>MDLNMVIEILSRSSLKTIGKLRCTSKQIQQLTYERNVVDQFRKRNTIASGYIVQQRQPISGLTTPFVPSTFSMSLELNDILPYPCTIVATSEQGLIVFESSHPTNYELTSFHVCKPTTNQFQALPDPGSGSDYSTSKAAIVINVLDVALSDQFYVPITDKRAYMEKTFNTQCEIFYKENQNNLLSDAWRIDQLKKHISAKGKVKNVVKDKNEVYEVANGICSRLIPFSAS</sequence>
<accession>A0ACB8ZS97</accession>
<dbReference type="Proteomes" id="UP001055811">
    <property type="component" value="Linkage Group LG08"/>
</dbReference>
<evidence type="ECO:0000313" key="1">
    <source>
        <dbReference type="EMBL" id="KAI3700351.1"/>
    </source>
</evidence>